<dbReference type="Proteomes" id="UP000746690">
    <property type="component" value="Unassembled WGS sequence"/>
</dbReference>
<accession>A0ABX1S0L7</accession>
<comment type="caution">
    <text evidence="1">The sequence shown here is derived from an EMBL/GenBank/DDBJ whole genome shotgun (WGS) entry which is preliminary data.</text>
</comment>
<name>A0ABX1S0L7_9FLAO</name>
<reference evidence="1 2" key="1">
    <citation type="submission" date="2020-04" db="EMBL/GenBank/DDBJ databases">
        <title>A Flavivirga sp. nov.</title>
        <authorList>
            <person name="Sun X."/>
        </authorList>
    </citation>
    <scope>NUCLEOTIDE SEQUENCE [LARGE SCALE GENOMIC DNA]</scope>
    <source>
        <strain evidence="1 2">Y03</strain>
    </source>
</reference>
<sequence>MANRLKCYIWYGKNKEMIKQLITLIVILPLVALLGCGQENSKMNTEGTKLYQENINYPYSASEKRKAIILNNMNKLEKGMTKNEVIKLITYPDEVNLTYEFKNAKPESVIGFSLVYLLRRNAKSGSTIEKKEQLLRVHFDNSEKLLWAYSVDIDAFKVIEK</sequence>
<evidence type="ECO:0000313" key="1">
    <source>
        <dbReference type="EMBL" id="NMH87979.1"/>
    </source>
</evidence>
<organism evidence="1 2">
    <name type="scientific">Flavivirga algicola</name>
    <dbReference type="NCBI Taxonomy" id="2729136"/>
    <lineage>
        <taxon>Bacteria</taxon>
        <taxon>Pseudomonadati</taxon>
        <taxon>Bacteroidota</taxon>
        <taxon>Flavobacteriia</taxon>
        <taxon>Flavobacteriales</taxon>
        <taxon>Flavobacteriaceae</taxon>
        <taxon>Flavivirga</taxon>
    </lineage>
</organism>
<gene>
    <name evidence="1" type="ORF">HHX25_10705</name>
</gene>
<dbReference type="RefSeq" id="WP_169672997.1">
    <property type="nucleotide sequence ID" value="NZ_JABBHF010000005.1"/>
</dbReference>
<keyword evidence="2" id="KW-1185">Reference proteome</keyword>
<dbReference type="EMBL" id="JABBHF010000005">
    <property type="protein sequence ID" value="NMH87979.1"/>
    <property type="molecule type" value="Genomic_DNA"/>
</dbReference>
<evidence type="ECO:0008006" key="3">
    <source>
        <dbReference type="Google" id="ProtNLM"/>
    </source>
</evidence>
<evidence type="ECO:0000313" key="2">
    <source>
        <dbReference type="Proteomes" id="UP000746690"/>
    </source>
</evidence>
<protein>
    <recommendedName>
        <fullName evidence="3">Lipoprotein</fullName>
    </recommendedName>
</protein>
<proteinExistence type="predicted"/>